<evidence type="ECO:0000256" key="11">
    <source>
        <dbReference type="HAMAP-Rule" id="MF_02079"/>
    </source>
</evidence>
<comment type="catalytic activity">
    <reaction evidence="11">
        <text>[GlcNAc-(1-&gt;4)-Mur2Ac(oyl-L-Ala-gamma-D-Glu-L-Lys-D-Ala-D-Ala)](n)-di-trans,octa-cis-undecaprenyl diphosphate + beta-D-GlcNAc-(1-&gt;4)-Mur2Ac(oyl-L-Ala-gamma-D-Glu-L-Lys-D-Ala-D-Ala)-di-trans,octa-cis-undecaprenyl diphosphate = [GlcNAc-(1-&gt;4)-Mur2Ac(oyl-L-Ala-gamma-D-Glu-L-Lys-D-Ala-D-Ala)](n+1)-di-trans,octa-cis-undecaprenyl diphosphate + di-trans,octa-cis-undecaprenyl diphosphate + H(+)</text>
        <dbReference type="Rhea" id="RHEA:23708"/>
        <dbReference type="Rhea" id="RHEA-COMP:9602"/>
        <dbReference type="Rhea" id="RHEA-COMP:9603"/>
        <dbReference type="ChEBI" id="CHEBI:15378"/>
        <dbReference type="ChEBI" id="CHEBI:58405"/>
        <dbReference type="ChEBI" id="CHEBI:60033"/>
        <dbReference type="ChEBI" id="CHEBI:78435"/>
        <dbReference type="EC" id="2.4.99.28"/>
    </reaction>
</comment>
<comment type="function">
    <text evidence="11">Peptidoglycan polymerase that is essential for cell wall elongation.</text>
</comment>
<evidence type="ECO:0000256" key="9">
    <source>
        <dbReference type="ARBA" id="ARBA00023136"/>
    </source>
</evidence>
<comment type="subcellular location">
    <subcellularLocation>
        <location evidence="11">Cell membrane</location>
        <topology evidence="11">Multi-pass membrane protein</topology>
    </subcellularLocation>
    <subcellularLocation>
        <location evidence="1">Membrane</location>
        <topology evidence="1">Multi-pass membrane protein</topology>
    </subcellularLocation>
</comment>
<accession>A0ABS4KSJ5</accession>
<keyword evidence="6 11" id="KW-0133">Cell shape</keyword>
<name>A0ABS4KSJ5_9CLOT</name>
<keyword evidence="13" id="KW-1185">Reference proteome</keyword>
<dbReference type="PANTHER" id="PTHR30474">
    <property type="entry name" value="CELL CYCLE PROTEIN"/>
    <property type="match status" value="1"/>
</dbReference>
<feature type="transmembrane region" description="Helical" evidence="11">
    <location>
        <begin position="277"/>
        <end position="294"/>
    </location>
</feature>
<dbReference type="NCBIfam" id="TIGR02210">
    <property type="entry name" value="rodA_shape"/>
    <property type="match status" value="1"/>
</dbReference>
<dbReference type="PROSITE" id="PS00428">
    <property type="entry name" value="FTSW_RODA_SPOVE"/>
    <property type="match status" value="1"/>
</dbReference>
<proteinExistence type="inferred from homology"/>
<keyword evidence="9 11" id="KW-0472">Membrane</keyword>
<comment type="pathway">
    <text evidence="11">Cell wall biogenesis; peptidoglycan biosynthesis.</text>
</comment>
<evidence type="ECO:0000256" key="5">
    <source>
        <dbReference type="ARBA" id="ARBA00022692"/>
    </source>
</evidence>
<evidence type="ECO:0000313" key="13">
    <source>
        <dbReference type="Proteomes" id="UP001519307"/>
    </source>
</evidence>
<feature type="transmembrane region" description="Helical" evidence="11">
    <location>
        <begin position="78"/>
        <end position="95"/>
    </location>
</feature>
<feature type="transmembrane region" description="Helical" evidence="11">
    <location>
        <begin position="187"/>
        <end position="205"/>
    </location>
</feature>
<dbReference type="PANTHER" id="PTHR30474:SF1">
    <property type="entry name" value="PEPTIDOGLYCAN GLYCOSYLTRANSFERASE MRDB"/>
    <property type="match status" value="1"/>
</dbReference>
<dbReference type="InterPro" id="IPR011923">
    <property type="entry name" value="RodA/MrdB"/>
</dbReference>
<keyword evidence="4 11" id="KW-0808">Transferase</keyword>
<keyword evidence="2 11" id="KW-1003">Cell membrane</keyword>
<dbReference type="InterPro" id="IPR018365">
    <property type="entry name" value="Cell_cycle_FtsW-rel_CS"/>
</dbReference>
<sequence>MLEKFAISRRYLRELDFTIIITVLIISIFGVLNIYSATHMTSGRYYLKSQLIWIAGGILLTYLILILDYNIIENYASVIYWFGVFLLVLNTIPGIKSTVNGASSWIKLGPVSFQPSEIAKIGIIIMIAKQLDDMEGNINNLKNFCKLTLYAAIPMVLIVVQPDLGMTMVCFFTVLGIYFASGLNSKTIIIGILTVAVVVAIAWNSSLIEYYQKMRILALFNPDKYQLNYGLQLKQSQIGIGSGGILGKGFLKGTQISGGYVPFASTDFIFAVVGEEWGFIGAAMLVTFYGIILYRIIKIAKEAKDIFGSVVCVGLVSTMLFSIFQNIGMTIGLLPITGITLPFMSYGGSSLLTAFITVALVLNIGMRRKKINF</sequence>
<feature type="transmembrane region" description="Helical" evidence="11">
    <location>
        <begin position="50"/>
        <end position="71"/>
    </location>
</feature>
<evidence type="ECO:0000256" key="2">
    <source>
        <dbReference type="ARBA" id="ARBA00022475"/>
    </source>
</evidence>
<keyword evidence="8 11" id="KW-1133">Transmembrane helix</keyword>
<dbReference type="EC" id="2.4.99.28" evidence="11"/>
<keyword evidence="5 11" id="KW-0812">Transmembrane</keyword>
<dbReference type="HAMAP" id="MF_02079">
    <property type="entry name" value="PGT_RodA"/>
    <property type="match status" value="1"/>
</dbReference>
<dbReference type="Pfam" id="PF01098">
    <property type="entry name" value="FTSW_RODA_SPOVE"/>
    <property type="match status" value="1"/>
</dbReference>
<evidence type="ECO:0000256" key="4">
    <source>
        <dbReference type="ARBA" id="ARBA00022679"/>
    </source>
</evidence>
<keyword evidence="3 11" id="KW-0328">Glycosyltransferase</keyword>
<feature type="transmembrane region" description="Helical" evidence="11">
    <location>
        <begin position="306"/>
        <end position="324"/>
    </location>
</feature>
<evidence type="ECO:0000256" key="3">
    <source>
        <dbReference type="ARBA" id="ARBA00022676"/>
    </source>
</evidence>
<dbReference type="InterPro" id="IPR001182">
    <property type="entry name" value="FtsW/RodA"/>
</dbReference>
<evidence type="ECO:0000256" key="7">
    <source>
        <dbReference type="ARBA" id="ARBA00022984"/>
    </source>
</evidence>
<evidence type="ECO:0000313" key="12">
    <source>
        <dbReference type="EMBL" id="MBP2032997.1"/>
    </source>
</evidence>
<protein>
    <recommendedName>
        <fullName evidence="11">Peptidoglycan glycosyltransferase RodA</fullName>
        <shortName evidence="11">PGT</shortName>
        <ecNumber evidence="11">2.4.99.28</ecNumber>
    </recommendedName>
    <alternativeName>
        <fullName evidence="11">Cell elongation protein RodA</fullName>
    </alternativeName>
    <alternativeName>
        <fullName evidence="11">Cell wall polymerase</fullName>
    </alternativeName>
    <alternativeName>
        <fullName evidence="11">Peptidoglycan polymerase</fullName>
        <shortName evidence="11">PG polymerase</shortName>
    </alternativeName>
</protein>
<evidence type="ECO:0000256" key="10">
    <source>
        <dbReference type="ARBA" id="ARBA00023316"/>
    </source>
</evidence>
<evidence type="ECO:0000256" key="1">
    <source>
        <dbReference type="ARBA" id="ARBA00004141"/>
    </source>
</evidence>
<reference evidence="12 13" key="1">
    <citation type="submission" date="2021-03" db="EMBL/GenBank/DDBJ databases">
        <title>Genomic Encyclopedia of Type Strains, Phase IV (KMG-IV): sequencing the most valuable type-strain genomes for metagenomic binning, comparative biology and taxonomic classification.</title>
        <authorList>
            <person name="Goeker M."/>
        </authorList>
    </citation>
    <scope>NUCLEOTIDE SEQUENCE [LARGE SCALE GENOMIC DNA]</scope>
    <source>
        <strain evidence="12 13">DSM 28783</strain>
    </source>
</reference>
<comment type="caution">
    <text evidence="12">The sequence shown here is derived from an EMBL/GenBank/DDBJ whole genome shotgun (WGS) entry which is preliminary data.</text>
</comment>
<keyword evidence="10 11" id="KW-0961">Cell wall biogenesis/degradation</keyword>
<evidence type="ECO:0000256" key="8">
    <source>
        <dbReference type="ARBA" id="ARBA00022989"/>
    </source>
</evidence>
<dbReference type="Proteomes" id="UP001519307">
    <property type="component" value="Unassembled WGS sequence"/>
</dbReference>
<evidence type="ECO:0000256" key="6">
    <source>
        <dbReference type="ARBA" id="ARBA00022960"/>
    </source>
</evidence>
<organism evidence="12 13">
    <name type="scientific">Clostridium algifaecis</name>
    <dbReference type="NCBI Taxonomy" id="1472040"/>
    <lineage>
        <taxon>Bacteria</taxon>
        <taxon>Bacillati</taxon>
        <taxon>Bacillota</taxon>
        <taxon>Clostridia</taxon>
        <taxon>Eubacteriales</taxon>
        <taxon>Clostridiaceae</taxon>
        <taxon>Clostridium</taxon>
    </lineage>
</organism>
<dbReference type="EMBL" id="JAGGLM010000009">
    <property type="protein sequence ID" value="MBP2032997.1"/>
    <property type="molecule type" value="Genomic_DNA"/>
</dbReference>
<feature type="transmembrane region" description="Helical" evidence="11">
    <location>
        <begin position="149"/>
        <end position="180"/>
    </location>
</feature>
<comment type="similarity">
    <text evidence="11">Belongs to the SEDS family. MrdB/RodA subfamily.</text>
</comment>
<gene>
    <name evidence="11" type="primary">rodA</name>
    <name evidence="12" type="ORF">J2Z42_001676</name>
</gene>
<keyword evidence="7 11" id="KW-0573">Peptidoglycan synthesis</keyword>
<dbReference type="RefSeq" id="WP_209702153.1">
    <property type="nucleotide sequence ID" value="NZ_JAGGLM010000009.1"/>
</dbReference>
<feature type="transmembrane region" description="Helical" evidence="11">
    <location>
        <begin position="17"/>
        <end position="38"/>
    </location>
</feature>
<feature type="transmembrane region" description="Helical" evidence="11">
    <location>
        <begin position="344"/>
        <end position="365"/>
    </location>
</feature>